<feature type="domain" description="C2H2-type" evidence="10">
    <location>
        <begin position="445"/>
        <end position="472"/>
    </location>
</feature>
<feature type="region of interest" description="Disordered" evidence="9">
    <location>
        <begin position="867"/>
        <end position="903"/>
    </location>
</feature>
<feature type="domain" description="SANT" evidence="12">
    <location>
        <begin position="737"/>
        <end position="788"/>
    </location>
</feature>
<feature type="region of interest" description="Disordered" evidence="9">
    <location>
        <begin position="505"/>
        <end position="543"/>
    </location>
</feature>
<name>A0A8T3DFI2_9TELE</name>
<feature type="region of interest" description="Disordered" evidence="9">
    <location>
        <begin position="794"/>
        <end position="820"/>
    </location>
</feature>
<feature type="compositionally biased region" description="Polar residues" evidence="9">
    <location>
        <begin position="401"/>
        <end position="416"/>
    </location>
</feature>
<dbReference type="GO" id="GO:0006357">
    <property type="term" value="P:regulation of transcription by RNA polymerase II"/>
    <property type="evidence" value="ECO:0007669"/>
    <property type="project" value="TreeGrafter"/>
</dbReference>
<evidence type="ECO:0008006" key="15">
    <source>
        <dbReference type="Google" id="ProtNLM"/>
    </source>
</evidence>
<evidence type="ECO:0000256" key="6">
    <source>
        <dbReference type="ARBA" id="ARBA00023163"/>
    </source>
</evidence>
<dbReference type="EMBL" id="JAERUA010000009">
    <property type="protein sequence ID" value="KAI1894966.1"/>
    <property type="molecule type" value="Genomic_DNA"/>
</dbReference>
<keyword evidence="8" id="KW-0862">Zinc</keyword>
<dbReference type="FunFam" id="1.10.10.60:FF:000086">
    <property type="entry name" value="transcriptional-regulating factor 1 isoform X1"/>
    <property type="match status" value="1"/>
</dbReference>
<feature type="region of interest" description="Disordered" evidence="9">
    <location>
        <begin position="158"/>
        <end position="186"/>
    </location>
</feature>
<feature type="region of interest" description="Disordered" evidence="9">
    <location>
        <begin position="236"/>
        <end position="416"/>
    </location>
</feature>
<feature type="region of interest" description="Disordered" evidence="9">
    <location>
        <begin position="926"/>
        <end position="964"/>
    </location>
</feature>
<keyword evidence="3" id="KW-0007">Acetylation</keyword>
<feature type="compositionally biased region" description="Polar residues" evidence="9">
    <location>
        <begin position="351"/>
        <end position="371"/>
    </location>
</feature>
<feature type="domain" description="C2H2-type" evidence="10">
    <location>
        <begin position="908"/>
        <end position="935"/>
    </location>
</feature>
<keyword evidence="14" id="KW-1185">Reference proteome</keyword>
<dbReference type="GO" id="GO:0003677">
    <property type="term" value="F:DNA binding"/>
    <property type="evidence" value="ECO:0007669"/>
    <property type="project" value="UniProtKB-KW"/>
</dbReference>
<dbReference type="AlphaFoldDB" id="A0A8T3DFI2"/>
<dbReference type="GO" id="GO:0000118">
    <property type="term" value="C:histone deacetylase complex"/>
    <property type="evidence" value="ECO:0007669"/>
    <property type="project" value="TreeGrafter"/>
</dbReference>
<feature type="compositionally biased region" description="Polar residues" evidence="9">
    <location>
        <begin position="309"/>
        <end position="319"/>
    </location>
</feature>
<feature type="compositionally biased region" description="Polar residues" evidence="9">
    <location>
        <begin position="15"/>
        <end position="33"/>
    </location>
</feature>
<evidence type="ECO:0000313" key="14">
    <source>
        <dbReference type="Proteomes" id="UP000829720"/>
    </source>
</evidence>
<sequence length="1013" mass="110906">MAEQPFCITQPSLSCPDSSCFPSQDTPGQSQSYRLPASSELSPHFFQHPNLSPEQPYQAGFELSKLASPWLSSPPVWASQSMGGAMETNESSSSTLQRLDSFTHAFANRNLCMFASSTPSLSAPLPSCVTTPTDSALCQLLSQKPLLHQGMVPMQTQPLGAQQKCPDTESQPMRRYDQAHSRQSVNVQDSMQPEYSYGQQQDPYDLQQELPYYHLHPHPNGSTAHTMANAHAGPSALHNADTVLPSPHSHAHAAPTAHQLSPSPAFPPPHGQICTMQPFQQSSPVDPPHTIPQNHCFYLQPELHHSQPSHRQNPQNVQPSHRLRHQQSSYHMQQQVHMQTEPLPFYRSDSTHLSPTLLSPTHFSQTEQSPTPCQPHPLSVAATPSPCDQGQRSDLEFHPSGQLQPCSTSPSQWPQVQLQVHSVDPPSPSHSVNPRRPREEGLSRLLCSICQKEFKSLPALNGHMRSHGGGVTPKTTEGTSELSQGAEPLSPLILPVSVPVKLQPASSASPLWPRPPLKIGKGSGAQPERRSRPSPVPQIVTWPRPCPASRGGVLFQSQLRSAAMQGGTLYTPPPMLSPTRQGPGLFSSIQPVALPAGEALPPPSLPVRLRRNSSVDRCTDNVAPEEKLVEIEPQINIGACFQAEIPEVKSPPCTDHDAHNASLLWSPWDQASPCRQRVEDLLKMACSSVVPGGGTNTEYALHCLHECRGNIMAAVERMLMQKPLMPKSNALADYHYAGSDNWTLLEKKQLNKAFILHSKDFILVQKMVKTKTVAQCVEYYYTWKKRLRLVKRPQARQSSLGSERGVYTPKSQDGPEEELDSVELDSIKQFNTNWSTEVEAAVANQIAGFAREIGTCSSTFGIRQVLNGPAQGSTPNPPAEMSRCSPAPQPALGSPSPTSRDTDLGNIFPCKECGKVFLKIKSRNAHMKTHRQQDDSLSWPPHVPPLSSLGGAPDGPHPSPGLPLLPCHHMEQANPLCLQPEEEEAEEDENALQSAQHPLLQLQAGDFGSVEQL</sequence>
<dbReference type="SMART" id="SM01189">
    <property type="entry name" value="ELM2"/>
    <property type="match status" value="1"/>
</dbReference>
<feature type="compositionally biased region" description="Low complexity" evidence="9">
    <location>
        <begin position="245"/>
        <end position="258"/>
    </location>
</feature>
<dbReference type="InterPro" id="IPR013087">
    <property type="entry name" value="Znf_C2H2_type"/>
</dbReference>
<dbReference type="GO" id="GO:0008270">
    <property type="term" value="F:zinc ion binding"/>
    <property type="evidence" value="ECO:0007669"/>
    <property type="project" value="UniProtKB-KW"/>
</dbReference>
<dbReference type="Pfam" id="PF01448">
    <property type="entry name" value="ELM2"/>
    <property type="match status" value="1"/>
</dbReference>
<dbReference type="InterPro" id="IPR000949">
    <property type="entry name" value="ELM2_dom"/>
</dbReference>
<feature type="region of interest" description="Disordered" evidence="9">
    <location>
        <begin position="978"/>
        <end position="1013"/>
    </location>
</feature>
<dbReference type="PROSITE" id="PS50157">
    <property type="entry name" value="ZINC_FINGER_C2H2_2"/>
    <property type="match status" value="2"/>
</dbReference>
<reference evidence="13" key="1">
    <citation type="submission" date="2021-01" db="EMBL/GenBank/DDBJ databases">
        <authorList>
            <person name="Zahm M."/>
            <person name="Roques C."/>
            <person name="Cabau C."/>
            <person name="Klopp C."/>
            <person name="Donnadieu C."/>
            <person name="Jouanno E."/>
            <person name="Lampietro C."/>
            <person name="Louis A."/>
            <person name="Herpin A."/>
            <person name="Echchiki A."/>
            <person name="Berthelot C."/>
            <person name="Parey E."/>
            <person name="Roest-Crollius H."/>
            <person name="Braasch I."/>
            <person name="Postlethwait J."/>
            <person name="Bobe J."/>
            <person name="Montfort J."/>
            <person name="Bouchez O."/>
            <person name="Begum T."/>
            <person name="Mejri S."/>
            <person name="Adams A."/>
            <person name="Chen W.-J."/>
            <person name="Guiguen Y."/>
        </authorList>
    </citation>
    <scope>NUCLEOTIDE SEQUENCE</scope>
    <source>
        <tissue evidence="13">Blood</tissue>
    </source>
</reference>
<comment type="caution">
    <text evidence="13">The sequence shown here is derived from an EMBL/GenBank/DDBJ whole genome shotgun (WGS) entry which is preliminary data.</text>
</comment>
<dbReference type="Gene3D" id="1.10.10.60">
    <property type="entry name" value="Homeodomain-like"/>
    <property type="match status" value="1"/>
</dbReference>
<feature type="compositionally biased region" description="Polar residues" evidence="9">
    <location>
        <begin position="274"/>
        <end position="284"/>
    </location>
</feature>
<dbReference type="GO" id="GO:0005667">
    <property type="term" value="C:transcription regulator complex"/>
    <property type="evidence" value="ECO:0007669"/>
    <property type="project" value="TreeGrafter"/>
</dbReference>
<gene>
    <name evidence="13" type="ORF">AGOR_G00101080</name>
</gene>
<evidence type="ECO:0000256" key="3">
    <source>
        <dbReference type="ARBA" id="ARBA00022990"/>
    </source>
</evidence>
<dbReference type="SMART" id="SM00355">
    <property type="entry name" value="ZnF_C2H2"/>
    <property type="match status" value="2"/>
</dbReference>
<keyword evidence="6" id="KW-0804">Transcription</keyword>
<accession>A0A8T3DFI2</accession>
<keyword evidence="5" id="KW-0238">DNA-binding</keyword>
<dbReference type="PROSITE" id="PS00028">
    <property type="entry name" value="ZINC_FINGER_C2H2_1"/>
    <property type="match status" value="2"/>
</dbReference>
<keyword evidence="8" id="KW-0479">Metal-binding</keyword>
<dbReference type="InterPro" id="IPR017884">
    <property type="entry name" value="SANT_dom"/>
</dbReference>
<feature type="region of interest" description="Disordered" evidence="9">
    <location>
        <begin position="15"/>
        <end position="35"/>
    </location>
</feature>
<feature type="region of interest" description="Disordered" evidence="9">
    <location>
        <begin position="460"/>
        <end position="485"/>
    </location>
</feature>
<dbReference type="PANTHER" id="PTHR16089">
    <property type="entry name" value="REST COREPRESSOR COREST PROTEIN-RELATED"/>
    <property type="match status" value="1"/>
</dbReference>
<evidence type="ECO:0000256" key="1">
    <source>
        <dbReference type="ARBA" id="ARBA00004123"/>
    </source>
</evidence>
<dbReference type="SMART" id="SM00717">
    <property type="entry name" value="SANT"/>
    <property type="match status" value="1"/>
</dbReference>
<dbReference type="PANTHER" id="PTHR16089:SF19">
    <property type="entry name" value="TRANSCRIPTIONAL-REGULATING FACTOR 1"/>
    <property type="match status" value="1"/>
</dbReference>
<dbReference type="PROSITE" id="PS51293">
    <property type="entry name" value="SANT"/>
    <property type="match status" value="1"/>
</dbReference>
<evidence type="ECO:0000259" key="10">
    <source>
        <dbReference type="PROSITE" id="PS50157"/>
    </source>
</evidence>
<feature type="compositionally biased region" description="Acidic residues" evidence="9">
    <location>
        <begin position="980"/>
        <end position="990"/>
    </location>
</feature>
<dbReference type="SUPFAM" id="SSF46689">
    <property type="entry name" value="Homeodomain-like"/>
    <property type="match status" value="1"/>
</dbReference>
<dbReference type="Proteomes" id="UP000829720">
    <property type="component" value="Unassembled WGS sequence"/>
</dbReference>
<feature type="domain" description="ELM2" evidence="11">
    <location>
        <begin position="633"/>
        <end position="722"/>
    </location>
</feature>
<dbReference type="OrthoDB" id="10258692at2759"/>
<evidence type="ECO:0000256" key="7">
    <source>
        <dbReference type="ARBA" id="ARBA00023242"/>
    </source>
</evidence>
<protein>
    <recommendedName>
        <fullName evidence="15">Transcriptional-regulating factor 1</fullName>
    </recommendedName>
</protein>
<feature type="compositionally biased region" description="Polar residues" evidence="9">
    <location>
        <begin position="473"/>
        <end position="483"/>
    </location>
</feature>
<dbReference type="Pfam" id="PF13912">
    <property type="entry name" value="zf-C2H2_6"/>
    <property type="match status" value="2"/>
</dbReference>
<evidence type="ECO:0000313" key="13">
    <source>
        <dbReference type="EMBL" id="KAI1894966.1"/>
    </source>
</evidence>
<organism evidence="13 14">
    <name type="scientific">Albula goreensis</name>
    <dbReference type="NCBI Taxonomy" id="1534307"/>
    <lineage>
        <taxon>Eukaryota</taxon>
        <taxon>Metazoa</taxon>
        <taxon>Chordata</taxon>
        <taxon>Craniata</taxon>
        <taxon>Vertebrata</taxon>
        <taxon>Euteleostomi</taxon>
        <taxon>Actinopterygii</taxon>
        <taxon>Neopterygii</taxon>
        <taxon>Teleostei</taxon>
        <taxon>Albuliformes</taxon>
        <taxon>Albulidae</taxon>
        <taxon>Albula</taxon>
    </lineage>
</organism>
<evidence type="ECO:0000256" key="2">
    <source>
        <dbReference type="ARBA" id="ARBA00022553"/>
    </source>
</evidence>
<keyword evidence="7" id="KW-0539">Nucleus</keyword>
<dbReference type="PROSITE" id="PS51156">
    <property type="entry name" value="ELM2"/>
    <property type="match status" value="1"/>
</dbReference>
<dbReference type="InterPro" id="IPR009057">
    <property type="entry name" value="Homeodomain-like_sf"/>
</dbReference>
<keyword evidence="8" id="KW-0863">Zinc-finger</keyword>
<evidence type="ECO:0000256" key="8">
    <source>
        <dbReference type="PROSITE-ProRule" id="PRU00042"/>
    </source>
</evidence>
<feature type="compositionally biased region" description="Polar residues" evidence="9">
    <location>
        <begin position="326"/>
        <end position="338"/>
    </location>
</feature>
<evidence type="ECO:0000256" key="5">
    <source>
        <dbReference type="ARBA" id="ARBA00023125"/>
    </source>
</evidence>
<dbReference type="InterPro" id="IPR051066">
    <property type="entry name" value="Trans_reg/Corepressor"/>
</dbReference>
<evidence type="ECO:0000259" key="12">
    <source>
        <dbReference type="PROSITE" id="PS51293"/>
    </source>
</evidence>
<keyword evidence="4" id="KW-0805">Transcription regulation</keyword>
<evidence type="ECO:0000256" key="9">
    <source>
        <dbReference type="SAM" id="MobiDB-lite"/>
    </source>
</evidence>
<evidence type="ECO:0000256" key="4">
    <source>
        <dbReference type="ARBA" id="ARBA00023015"/>
    </source>
</evidence>
<evidence type="ECO:0000259" key="11">
    <source>
        <dbReference type="PROSITE" id="PS51156"/>
    </source>
</evidence>
<proteinExistence type="predicted"/>
<comment type="subcellular location">
    <subcellularLocation>
        <location evidence="1">Nucleus</location>
    </subcellularLocation>
</comment>
<keyword evidence="2" id="KW-0597">Phosphoprotein</keyword>
<dbReference type="GO" id="GO:0003714">
    <property type="term" value="F:transcription corepressor activity"/>
    <property type="evidence" value="ECO:0007669"/>
    <property type="project" value="TreeGrafter"/>
</dbReference>
<dbReference type="InterPro" id="IPR001005">
    <property type="entry name" value="SANT/Myb"/>
</dbReference>